<evidence type="ECO:0008006" key="4">
    <source>
        <dbReference type="Google" id="ProtNLM"/>
    </source>
</evidence>
<dbReference type="GO" id="GO:0005996">
    <property type="term" value="P:monosaccharide metabolic process"/>
    <property type="evidence" value="ECO:0007669"/>
    <property type="project" value="InterPro"/>
</dbReference>
<evidence type="ECO:0000256" key="1">
    <source>
        <dbReference type="ARBA" id="ARBA00023235"/>
    </source>
</evidence>
<dbReference type="PANTHER" id="PTHR36120">
    <property type="entry name" value="FUCOSE ISOMERASE"/>
    <property type="match status" value="1"/>
</dbReference>
<feature type="non-terminal residue" evidence="3">
    <location>
        <position position="152"/>
    </location>
</feature>
<keyword evidence="2" id="KW-0119">Carbohydrate metabolism</keyword>
<dbReference type="InterPro" id="IPR009015">
    <property type="entry name" value="Fucose_isomerase_N/cen_sf"/>
</dbReference>
<sequence length="152" mass="17217">MFEKIKIGFIPSYRFHFSEWDLKLYNESLSVLKKIKNIEVVTPKFISKAGYKHSEPFKKHGAINHLDEAEVAAEYFRSQKVDALIIAALDFGDERSSSKIAEMLDVPVLLFATKEPPALNDQGLSRVSDSYCGTLSIASALYRRKLKFHFAG</sequence>
<dbReference type="AlphaFoldDB" id="X0SHU3"/>
<reference evidence="3" key="1">
    <citation type="journal article" date="2014" name="Front. Microbiol.">
        <title>High frequency of phylogenetically diverse reductive dehalogenase-homologous genes in deep subseafloor sedimentary metagenomes.</title>
        <authorList>
            <person name="Kawai M."/>
            <person name="Futagami T."/>
            <person name="Toyoda A."/>
            <person name="Takaki Y."/>
            <person name="Nishi S."/>
            <person name="Hori S."/>
            <person name="Arai W."/>
            <person name="Tsubouchi T."/>
            <person name="Morono Y."/>
            <person name="Uchiyama I."/>
            <person name="Ito T."/>
            <person name="Fujiyama A."/>
            <person name="Inagaki F."/>
            <person name="Takami H."/>
        </authorList>
    </citation>
    <scope>NUCLEOTIDE SEQUENCE</scope>
    <source>
        <strain evidence="3">Expedition CK06-06</strain>
    </source>
</reference>
<dbReference type="SUPFAM" id="SSF53743">
    <property type="entry name" value="FucI/AraA N-terminal and middle domains"/>
    <property type="match status" value="1"/>
</dbReference>
<comment type="caution">
    <text evidence="3">The sequence shown here is derived from an EMBL/GenBank/DDBJ whole genome shotgun (WGS) entry which is preliminary data.</text>
</comment>
<protein>
    <recommendedName>
        <fullName evidence="4">Nucleoside 2-deoxyribosyltransferase</fullName>
    </recommendedName>
</protein>
<proteinExistence type="predicted"/>
<keyword evidence="1" id="KW-0413">Isomerase</keyword>
<dbReference type="GO" id="GO:0005737">
    <property type="term" value="C:cytoplasm"/>
    <property type="evidence" value="ECO:0007669"/>
    <property type="project" value="InterPro"/>
</dbReference>
<dbReference type="GO" id="GO:0016861">
    <property type="term" value="F:intramolecular oxidoreductase activity, interconverting aldoses and ketoses"/>
    <property type="evidence" value="ECO:0007669"/>
    <property type="project" value="InterPro"/>
</dbReference>
<evidence type="ECO:0000256" key="2">
    <source>
        <dbReference type="ARBA" id="ARBA00023277"/>
    </source>
</evidence>
<accession>X0SHU3</accession>
<evidence type="ECO:0000313" key="3">
    <source>
        <dbReference type="EMBL" id="GAF74691.1"/>
    </source>
</evidence>
<dbReference type="EMBL" id="BARS01006858">
    <property type="protein sequence ID" value="GAF74691.1"/>
    <property type="molecule type" value="Genomic_DNA"/>
</dbReference>
<name>X0SHU3_9ZZZZ</name>
<dbReference type="PANTHER" id="PTHR36120:SF1">
    <property type="entry name" value="L-FUCOSE ISOMERASE C-TERMINAL DOMAIN-CONTAINING PROTEIN"/>
    <property type="match status" value="1"/>
</dbReference>
<gene>
    <name evidence="3" type="ORF">S01H1_13287</name>
</gene>
<organism evidence="3">
    <name type="scientific">marine sediment metagenome</name>
    <dbReference type="NCBI Taxonomy" id="412755"/>
    <lineage>
        <taxon>unclassified sequences</taxon>
        <taxon>metagenomes</taxon>
        <taxon>ecological metagenomes</taxon>
    </lineage>
</organism>